<dbReference type="Proteomes" id="UP000198916">
    <property type="component" value="Unassembled WGS sequence"/>
</dbReference>
<sequence>MMRLFVTLMGLALGNGQQDTTLNPEFATWLNRAYRHTVPTITTTDLKTMMKQGVVILDTREQTEFDISHMKHARHVGYVWFDMRKVYDIPKTDTIVVYCAIGNRSERIGEKLQKAGYQHVYNLFGGIYEWINQYNPVYNASNIQTTEIHVYDVSWARWLQNGSRRYDN</sequence>
<dbReference type="STRING" id="332977.SAMN05421740_103589"/>
<gene>
    <name evidence="2" type="ORF">SAMN05421740_103589</name>
</gene>
<dbReference type="InterPro" id="IPR050229">
    <property type="entry name" value="GlpE_sulfurtransferase"/>
</dbReference>
<feature type="domain" description="Rhodanese" evidence="1">
    <location>
        <begin position="50"/>
        <end position="139"/>
    </location>
</feature>
<dbReference type="OrthoDB" id="598065at2"/>
<evidence type="ECO:0000313" key="2">
    <source>
        <dbReference type="EMBL" id="SEL12881.1"/>
    </source>
</evidence>
<dbReference type="AlphaFoldDB" id="A0A1H7MP53"/>
<dbReference type="SUPFAM" id="SSF52821">
    <property type="entry name" value="Rhodanese/Cell cycle control phosphatase"/>
    <property type="match status" value="1"/>
</dbReference>
<dbReference type="GO" id="GO:0016740">
    <property type="term" value="F:transferase activity"/>
    <property type="evidence" value="ECO:0007669"/>
    <property type="project" value="UniProtKB-KW"/>
</dbReference>
<dbReference type="Gene3D" id="3.40.250.10">
    <property type="entry name" value="Rhodanese-like domain"/>
    <property type="match status" value="1"/>
</dbReference>
<dbReference type="SMART" id="SM00450">
    <property type="entry name" value="RHOD"/>
    <property type="match status" value="1"/>
</dbReference>
<dbReference type="CDD" id="cd00158">
    <property type="entry name" value="RHOD"/>
    <property type="match status" value="1"/>
</dbReference>
<dbReference type="PANTHER" id="PTHR43031">
    <property type="entry name" value="FAD-DEPENDENT OXIDOREDUCTASE"/>
    <property type="match status" value="1"/>
</dbReference>
<keyword evidence="2" id="KW-0808">Transferase</keyword>
<reference evidence="3" key="1">
    <citation type="submission" date="2016-10" db="EMBL/GenBank/DDBJ databases">
        <authorList>
            <person name="Varghese N."/>
            <person name="Submissions S."/>
        </authorList>
    </citation>
    <scope>NUCLEOTIDE SEQUENCE [LARGE SCALE GENOMIC DNA]</scope>
    <source>
        <strain evidence="3">Jip14</strain>
    </source>
</reference>
<organism evidence="2 3">
    <name type="scientific">Parapedobacter koreensis</name>
    <dbReference type="NCBI Taxonomy" id="332977"/>
    <lineage>
        <taxon>Bacteria</taxon>
        <taxon>Pseudomonadati</taxon>
        <taxon>Bacteroidota</taxon>
        <taxon>Sphingobacteriia</taxon>
        <taxon>Sphingobacteriales</taxon>
        <taxon>Sphingobacteriaceae</taxon>
        <taxon>Parapedobacter</taxon>
    </lineage>
</organism>
<dbReference type="PROSITE" id="PS50206">
    <property type="entry name" value="RHODANESE_3"/>
    <property type="match status" value="1"/>
</dbReference>
<dbReference type="InterPro" id="IPR001763">
    <property type="entry name" value="Rhodanese-like_dom"/>
</dbReference>
<accession>A0A1H7MP53</accession>
<dbReference type="Pfam" id="PF00581">
    <property type="entry name" value="Rhodanese"/>
    <property type="match status" value="1"/>
</dbReference>
<proteinExistence type="predicted"/>
<name>A0A1H7MP53_9SPHI</name>
<evidence type="ECO:0000313" key="3">
    <source>
        <dbReference type="Proteomes" id="UP000198916"/>
    </source>
</evidence>
<evidence type="ECO:0000259" key="1">
    <source>
        <dbReference type="PROSITE" id="PS50206"/>
    </source>
</evidence>
<protein>
    <submittedName>
        <fullName evidence="2">Rhodanese-related sulfurtransferase</fullName>
    </submittedName>
</protein>
<dbReference type="PANTHER" id="PTHR43031:SF1">
    <property type="entry name" value="PYRIDINE NUCLEOTIDE-DISULPHIDE OXIDOREDUCTASE"/>
    <property type="match status" value="1"/>
</dbReference>
<dbReference type="RefSeq" id="WP_090605179.1">
    <property type="nucleotide sequence ID" value="NZ_FNZR01000003.1"/>
</dbReference>
<dbReference type="NCBIfam" id="NF045521">
    <property type="entry name" value="rhoda_near_glyco"/>
    <property type="match status" value="1"/>
</dbReference>
<dbReference type="InterPro" id="IPR036873">
    <property type="entry name" value="Rhodanese-like_dom_sf"/>
</dbReference>
<dbReference type="EMBL" id="FNZR01000003">
    <property type="protein sequence ID" value="SEL12881.1"/>
    <property type="molecule type" value="Genomic_DNA"/>
</dbReference>
<keyword evidence="3" id="KW-1185">Reference proteome</keyword>